<sequence>ELRRRAPGVRDAVVLVVLVVLRVLVGVAPVGLAVGRRQVEEGGAVGVPVPRSSGDPRRPGGR</sequence>
<reference evidence="2" key="1">
    <citation type="submission" date="2020-02" db="EMBL/GenBank/DDBJ databases">
        <authorList>
            <person name="Meier V. D."/>
        </authorList>
    </citation>
    <scope>NUCLEOTIDE SEQUENCE</scope>
    <source>
        <strain evidence="2">AVDCRST_MAG24</strain>
    </source>
</reference>
<evidence type="ECO:0000313" key="2">
    <source>
        <dbReference type="EMBL" id="CAA9349303.1"/>
    </source>
</evidence>
<keyword evidence="1" id="KW-0472">Membrane</keyword>
<protein>
    <submittedName>
        <fullName evidence="2">Uncharacterized protein</fullName>
    </submittedName>
</protein>
<keyword evidence="1" id="KW-1133">Transmembrane helix</keyword>
<accession>A0A6J4M5U8</accession>
<dbReference type="AlphaFoldDB" id="A0A6J4M5U8"/>
<feature type="transmembrane region" description="Helical" evidence="1">
    <location>
        <begin position="12"/>
        <end position="34"/>
    </location>
</feature>
<proteinExistence type="predicted"/>
<feature type="non-terminal residue" evidence="2">
    <location>
        <position position="1"/>
    </location>
</feature>
<name>A0A6J4M5U8_9ACTN</name>
<organism evidence="2">
    <name type="scientific">uncultured Nocardioidaceae bacterium</name>
    <dbReference type="NCBI Taxonomy" id="253824"/>
    <lineage>
        <taxon>Bacteria</taxon>
        <taxon>Bacillati</taxon>
        <taxon>Actinomycetota</taxon>
        <taxon>Actinomycetes</taxon>
        <taxon>Propionibacteriales</taxon>
        <taxon>Nocardioidaceae</taxon>
        <taxon>environmental samples</taxon>
    </lineage>
</organism>
<gene>
    <name evidence="2" type="ORF">AVDCRST_MAG24-1704</name>
</gene>
<keyword evidence="1" id="KW-0812">Transmembrane</keyword>
<evidence type="ECO:0000256" key="1">
    <source>
        <dbReference type="SAM" id="Phobius"/>
    </source>
</evidence>
<dbReference type="EMBL" id="CADCUF010000247">
    <property type="protein sequence ID" value="CAA9349303.1"/>
    <property type="molecule type" value="Genomic_DNA"/>
</dbReference>